<proteinExistence type="predicted"/>
<comment type="function">
    <text evidence="6">Catalyzes the adenylation of molybdopterin as part of the biosynthesis of the molybdenum-cofactor.</text>
</comment>
<feature type="domain" description="MoaB/Mog" evidence="7">
    <location>
        <begin position="103"/>
        <end position="248"/>
    </location>
</feature>
<sequence>MHTCNFGLCRNISKGQMVFFSSVEVPLACSHRVNGLGPRPWLPAGTLLVGKTGEELFRVVQNTALPVPGVLHAVKGFWAEALVDMEEADSLAFSAASKGLSIAWVTLSDKGAAGERVDESGPLIERLVRESLNVGHAQGFILPDSIAELKQTVMELALGQGYDVILTTGGTGVGPRDTTPEAITGILEKRLYGFEQAMMAASLAKTHNAVISRAVSGTLGGCLIITLPGSRKAVAENLEAVLPAVAHTVAKLQGDSADCGS</sequence>
<dbReference type="RefSeq" id="WP_174404758.1">
    <property type="nucleotide sequence ID" value="NZ_BLVO01000013.1"/>
</dbReference>
<dbReference type="EC" id="2.7.7.75" evidence="2"/>
<comment type="caution">
    <text evidence="8">The sequence shown here is derived from an EMBL/GenBank/DDBJ whole genome shotgun (WGS) entry which is preliminary data.</text>
</comment>
<dbReference type="AlphaFoldDB" id="A0A7J0BHA1"/>
<name>A0A7J0BHA1_9BACT</name>
<evidence type="ECO:0000256" key="4">
    <source>
        <dbReference type="ARBA" id="ARBA00023150"/>
    </source>
</evidence>
<dbReference type="InterPro" id="IPR036425">
    <property type="entry name" value="MoaB/Mog-like_dom_sf"/>
</dbReference>
<dbReference type="SUPFAM" id="SSF53218">
    <property type="entry name" value="Molybdenum cofactor biosynthesis proteins"/>
    <property type="match status" value="1"/>
</dbReference>
<dbReference type="Proteomes" id="UP000503840">
    <property type="component" value="Unassembled WGS sequence"/>
</dbReference>
<dbReference type="GO" id="GO:0061598">
    <property type="term" value="F:molybdopterin adenylyltransferase activity"/>
    <property type="evidence" value="ECO:0007669"/>
    <property type="project" value="UniProtKB-EC"/>
</dbReference>
<dbReference type="PANTHER" id="PTHR43764:SF1">
    <property type="entry name" value="MOLYBDOPTERIN MOLYBDOTRANSFERASE"/>
    <property type="match status" value="1"/>
</dbReference>
<gene>
    <name evidence="8" type="ORF">DSM101010T_14320</name>
</gene>
<dbReference type="Gene3D" id="3.40.980.10">
    <property type="entry name" value="MoaB/Mog-like domain"/>
    <property type="match status" value="1"/>
</dbReference>
<reference evidence="8 9" key="1">
    <citation type="submission" date="2020-05" db="EMBL/GenBank/DDBJ databases">
        <title>Draft genome sequence of Desulfovibrio sp. strain HN2T.</title>
        <authorList>
            <person name="Ueno A."/>
            <person name="Tamazawa S."/>
            <person name="Tamamura S."/>
            <person name="Murakami T."/>
            <person name="Kiyama T."/>
            <person name="Inomata H."/>
            <person name="Amano Y."/>
            <person name="Miyakawa K."/>
            <person name="Tamaki H."/>
            <person name="Naganuma T."/>
            <person name="Kaneko K."/>
        </authorList>
    </citation>
    <scope>NUCLEOTIDE SEQUENCE [LARGE SCALE GENOMIC DNA]</scope>
    <source>
        <strain evidence="8 9">HN2</strain>
    </source>
</reference>
<dbReference type="CDD" id="cd00886">
    <property type="entry name" value="MogA_MoaB"/>
    <property type="match status" value="1"/>
</dbReference>
<evidence type="ECO:0000256" key="1">
    <source>
        <dbReference type="ARBA" id="ARBA00005046"/>
    </source>
</evidence>
<dbReference type="InterPro" id="IPR051920">
    <property type="entry name" value="MPT_Adenylyltrnsfr/MoaC-Rel"/>
</dbReference>
<comment type="catalytic activity">
    <reaction evidence="5">
        <text>molybdopterin + ATP + H(+) = adenylyl-molybdopterin + diphosphate</text>
        <dbReference type="Rhea" id="RHEA:31331"/>
        <dbReference type="ChEBI" id="CHEBI:15378"/>
        <dbReference type="ChEBI" id="CHEBI:30616"/>
        <dbReference type="ChEBI" id="CHEBI:33019"/>
        <dbReference type="ChEBI" id="CHEBI:58698"/>
        <dbReference type="ChEBI" id="CHEBI:62727"/>
        <dbReference type="EC" id="2.7.7.75"/>
    </reaction>
</comment>
<keyword evidence="9" id="KW-1185">Reference proteome</keyword>
<evidence type="ECO:0000256" key="5">
    <source>
        <dbReference type="ARBA" id="ARBA00051131"/>
    </source>
</evidence>
<dbReference type="PROSITE" id="PS01078">
    <property type="entry name" value="MOCF_BIOSYNTHESIS_1"/>
    <property type="match status" value="1"/>
</dbReference>
<protein>
    <recommendedName>
        <fullName evidence="3">Molybdopterin adenylyltransferase</fullName>
        <ecNumber evidence="2">2.7.7.75</ecNumber>
    </recommendedName>
</protein>
<evidence type="ECO:0000256" key="6">
    <source>
        <dbReference type="ARBA" id="ARBA00058212"/>
    </source>
</evidence>
<comment type="pathway">
    <text evidence="1">Cofactor biosynthesis; molybdopterin biosynthesis.</text>
</comment>
<dbReference type="UniPathway" id="UPA00344"/>
<dbReference type="PANTHER" id="PTHR43764">
    <property type="entry name" value="MOLYBDENUM COFACTOR BIOSYNTHESIS"/>
    <property type="match status" value="1"/>
</dbReference>
<dbReference type="InterPro" id="IPR008284">
    <property type="entry name" value="MoCF_biosynth_CS"/>
</dbReference>
<dbReference type="EMBL" id="BLVO01000013">
    <property type="protein sequence ID" value="GFM33067.1"/>
    <property type="molecule type" value="Genomic_DNA"/>
</dbReference>
<evidence type="ECO:0000313" key="8">
    <source>
        <dbReference type="EMBL" id="GFM33067.1"/>
    </source>
</evidence>
<dbReference type="GO" id="GO:0006777">
    <property type="term" value="P:Mo-molybdopterin cofactor biosynthetic process"/>
    <property type="evidence" value="ECO:0007669"/>
    <property type="project" value="UniProtKB-KW"/>
</dbReference>
<evidence type="ECO:0000256" key="2">
    <source>
        <dbReference type="ARBA" id="ARBA00012509"/>
    </source>
</evidence>
<dbReference type="NCBIfam" id="TIGR00177">
    <property type="entry name" value="molyb_syn"/>
    <property type="match status" value="1"/>
</dbReference>
<dbReference type="Pfam" id="PF00994">
    <property type="entry name" value="MoCF_biosynth"/>
    <property type="match status" value="1"/>
</dbReference>
<evidence type="ECO:0000313" key="9">
    <source>
        <dbReference type="Proteomes" id="UP000503840"/>
    </source>
</evidence>
<keyword evidence="4" id="KW-0501">Molybdenum cofactor biosynthesis</keyword>
<dbReference type="SMART" id="SM00852">
    <property type="entry name" value="MoCF_biosynth"/>
    <property type="match status" value="1"/>
</dbReference>
<accession>A0A7J0BHA1</accession>
<evidence type="ECO:0000259" key="7">
    <source>
        <dbReference type="SMART" id="SM00852"/>
    </source>
</evidence>
<dbReference type="InterPro" id="IPR001453">
    <property type="entry name" value="MoaB/Mog_dom"/>
</dbReference>
<organism evidence="8 9">
    <name type="scientific">Desulfovibrio subterraneus</name>
    <dbReference type="NCBI Taxonomy" id="2718620"/>
    <lineage>
        <taxon>Bacteria</taxon>
        <taxon>Pseudomonadati</taxon>
        <taxon>Thermodesulfobacteriota</taxon>
        <taxon>Desulfovibrionia</taxon>
        <taxon>Desulfovibrionales</taxon>
        <taxon>Desulfovibrionaceae</taxon>
        <taxon>Desulfovibrio</taxon>
    </lineage>
</organism>
<evidence type="ECO:0000256" key="3">
    <source>
        <dbReference type="ARBA" id="ARBA00013491"/>
    </source>
</evidence>